<proteinExistence type="inferred from homology"/>
<dbReference type="RefSeq" id="WP_286293910.1">
    <property type="nucleotide sequence ID" value="NZ_AP024718.1"/>
</dbReference>
<sequence length="350" mass="37912">MQNTSFSCWWLVIPAAVAGLIYLLAPVLMPFVIGALLAYLADPLADRLEAWKLGRTTAVVIVFGLLLLLLIVVLLILIPALERQVSRFLTDLPRYLGWIRDTLIPWLEARLGIDLAEYDPRAVVELLQQDWRRAGGIAAAVAGSLTRSGAVILGWLMNALLIPVVTFYLLRDWDRLVAGVANLLPRRTLPTAARLAREADEVLGAFLRGQLSVMVALGVIYSTGLALVGLNTAMVIGMIAGIISFIPYLGSFVGVVLGVLAALVQFHDLWHVGLVLAVFGVGQMLEGMILTPLLVGDRIGLHPVTVIFAVMAGGQLFGFLGVLLALPTASVIMVLLRHVHELYRASAWYA</sequence>
<protein>
    <recommendedName>
        <fullName evidence="9">AI-2E family transporter</fullName>
    </recommendedName>
</protein>
<dbReference type="InterPro" id="IPR002549">
    <property type="entry name" value="AI-2E-like"/>
</dbReference>
<feature type="transmembrane region" description="Helical" evidence="6">
    <location>
        <begin position="307"/>
        <end position="336"/>
    </location>
</feature>
<evidence type="ECO:0000256" key="6">
    <source>
        <dbReference type="SAM" id="Phobius"/>
    </source>
</evidence>
<keyword evidence="4 6" id="KW-1133">Transmembrane helix</keyword>
<dbReference type="EMBL" id="AP024718">
    <property type="protein sequence ID" value="BCX88687.1"/>
    <property type="molecule type" value="Genomic_DNA"/>
</dbReference>
<feature type="transmembrane region" description="Helical" evidence="6">
    <location>
        <begin position="58"/>
        <end position="78"/>
    </location>
</feature>
<feature type="transmembrane region" description="Helical" evidence="6">
    <location>
        <begin position="270"/>
        <end position="295"/>
    </location>
</feature>
<reference evidence="8" key="1">
    <citation type="journal article" date="2024" name="Int. J. Syst. Evol. Microbiol.">
        <title>Methylomarinovum tepidoasis sp. nov., a moderately thermophilic methanotroph of the family Methylothermaceae isolated from a deep-sea hydrothermal field.</title>
        <authorList>
            <person name="Hirayama H."/>
            <person name="Takaki Y."/>
            <person name="Abe M."/>
            <person name="Miyazaki M."/>
            <person name="Uematsu K."/>
            <person name="Matsui Y."/>
            <person name="Takai K."/>
        </authorList>
    </citation>
    <scope>NUCLEOTIDE SEQUENCE [LARGE SCALE GENOMIC DNA]</scope>
    <source>
        <strain evidence="8">IN45</strain>
    </source>
</reference>
<comment type="similarity">
    <text evidence="2">Belongs to the autoinducer-2 exporter (AI-2E) (TC 2.A.86) family.</text>
</comment>
<keyword evidence="3 6" id="KW-0812">Transmembrane</keyword>
<dbReference type="GO" id="GO:0055085">
    <property type="term" value="P:transmembrane transport"/>
    <property type="evidence" value="ECO:0007669"/>
    <property type="project" value="TreeGrafter"/>
</dbReference>
<feature type="transmembrane region" description="Helical" evidence="6">
    <location>
        <begin position="211"/>
        <end position="230"/>
    </location>
</feature>
<dbReference type="PANTHER" id="PTHR21716:SF64">
    <property type="entry name" value="AI-2 TRANSPORT PROTEIN TQSA"/>
    <property type="match status" value="1"/>
</dbReference>
<dbReference type="KEGG" id="meiy:MIN45_P1056"/>
<feature type="transmembrane region" description="Helical" evidence="6">
    <location>
        <begin position="12"/>
        <end position="38"/>
    </location>
</feature>
<gene>
    <name evidence="7" type="ORF">MIN45_P1056</name>
</gene>
<name>A0AAU9CM24_9GAMM</name>
<evidence type="ECO:0000313" key="8">
    <source>
        <dbReference type="Proteomes" id="UP001321450"/>
    </source>
</evidence>
<evidence type="ECO:0000256" key="4">
    <source>
        <dbReference type="ARBA" id="ARBA00022989"/>
    </source>
</evidence>
<keyword evidence="8" id="KW-1185">Reference proteome</keyword>
<dbReference type="PANTHER" id="PTHR21716">
    <property type="entry name" value="TRANSMEMBRANE PROTEIN"/>
    <property type="match status" value="1"/>
</dbReference>
<evidence type="ECO:0000313" key="7">
    <source>
        <dbReference type="EMBL" id="BCX88687.1"/>
    </source>
</evidence>
<dbReference type="GO" id="GO:0016020">
    <property type="term" value="C:membrane"/>
    <property type="evidence" value="ECO:0007669"/>
    <property type="project" value="UniProtKB-SubCell"/>
</dbReference>
<evidence type="ECO:0008006" key="9">
    <source>
        <dbReference type="Google" id="ProtNLM"/>
    </source>
</evidence>
<feature type="transmembrane region" description="Helical" evidence="6">
    <location>
        <begin position="242"/>
        <end position="264"/>
    </location>
</feature>
<dbReference type="Proteomes" id="UP001321450">
    <property type="component" value="Chromosome"/>
</dbReference>
<evidence type="ECO:0000256" key="5">
    <source>
        <dbReference type="ARBA" id="ARBA00023136"/>
    </source>
</evidence>
<dbReference type="Pfam" id="PF01594">
    <property type="entry name" value="AI-2E_transport"/>
    <property type="match status" value="1"/>
</dbReference>
<evidence type="ECO:0000256" key="2">
    <source>
        <dbReference type="ARBA" id="ARBA00009773"/>
    </source>
</evidence>
<feature type="transmembrane region" description="Helical" evidence="6">
    <location>
        <begin position="150"/>
        <end position="170"/>
    </location>
</feature>
<accession>A0AAU9CM24</accession>
<comment type="subcellular location">
    <subcellularLocation>
        <location evidence="1">Membrane</location>
        <topology evidence="1">Multi-pass membrane protein</topology>
    </subcellularLocation>
</comment>
<evidence type="ECO:0000256" key="1">
    <source>
        <dbReference type="ARBA" id="ARBA00004141"/>
    </source>
</evidence>
<organism evidence="7 8">
    <name type="scientific">Methylomarinovum tepidoasis</name>
    <dbReference type="NCBI Taxonomy" id="2840183"/>
    <lineage>
        <taxon>Bacteria</taxon>
        <taxon>Pseudomonadati</taxon>
        <taxon>Pseudomonadota</taxon>
        <taxon>Gammaproteobacteria</taxon>
        <taxon>Methylococcales</taxon>
        <taxon>Methylothermaceae</taxon>
        <taxon>Methylomarinovum</taxon>
    </lineage>
</organism>
<evidence type="ECO:0000256" key="3">
    <source>
        <dbReference type="ARBA" id="ARBA00022692"/>
    </source>
</evidence>
<keyword evidence="5 6" id="KW-0472">Membrane</keyword>
<dbReference type="AlphaFoldDB" id="A0AAU9CM24"/>